<evidence type="ECO:0000313" key="2">
    <source>
        <dbReference type="Proteomes" id="UP001176941"/>
    </source>
</evidence>
<protein>
    <submittedName>
        <fullName evidence="1">Uncharacterized protein</fullName>
    </submittedName>
</protein>
<keyword evidence="2" id="KW-1185">Reference proteome</keyword>
<accession>A0ABN8YP21</accession>
<dbReference type="EMBL" id="OX459956">
    <property type="protein sequence ID" value="CAI9162351.1"/>
    <property type="molecule type" value="Genomic_DNA"/>
</dbReference>
<reference evidence="1" key="1">
    <citation type="submission" date="2023-04" db="EMBL/GenBank/DDBJ databases">
        <authorList>
            <consortium name="ELIXIR-Norway"/>
        </authorList>
    </citation>
    <scope>NUCLEOTIDE SEQUENCE [LARGE SCALE GENOMIC DNA]</scope>
</reference>
<name>A0ABN8YP21_RANTA</name>
<dbReference type="Proteomes" id="UP001176941">
    <property type="component" value="Chromosome 20"/>
</dbReference>
<organism evidence="1 2">
    <name type="scientific">Rangifer tarandus platyrhynchus</name>
    <name type="common">Svalbard reindeer</name>
    <dbReference type="NCBI Taxonomy" id="3082113"/>
    <lineage>
        <taxon>Eukaryota</taxon>
        <taxon>Metazoa</taxon>
        <taxon>Chordata</taxon>
        <taxon>Craniata</taxon>
        <taxon>Vertebrata</taxon>
        <taxon>Euteleostomi</taxon>
        <taxon>Mammalia</taxon>
        <taxon>Eutheria</taxon>
        <taxon>Laurasiatheria</taxon>
        <taxon>Artiodactyla</taxon>
        <taxon>Ruminantia</taxon>
        <taxon>Pecora</taxon>
        <taxon>Cervidae</taxon>
        <taxon>Odocoileinae</taxon>
        <taxon>Rangifer</taxon>
    </lineage>
</organism>
<proteinExistence type="predicted"/>
<gene>
    <name evidence="1" type="ORF">MRATA1EN1_LOCUS11313</name>
</gene>
<evidence type="ECO:0000313" key="1">
    <source>
        <dbReference type="EMBL" id="CAI9162351.1"/>
    </source>
</evidence>
<sequence>MCARAGAVRTSGPASTCRVEQTGVCGSPAEQPLIPPAGAALGLWLSPWNRRPRSAGLLRAQALSDSGGVSRATTGPFSLALAQQAAHLPRFLLDSPPPLEKDAGDRGAVVAIGSCHLTTTEVTWRASGKPATCVSSASGTGCPSQRATLGGHTGAHSGPGRQQNETQFSWITLVTLSVCRRDTEWTSVMSGPGIFHSHS</sequence>